<dbReference type="Gene3D" id="3.80.10.10">
    <property type="entry name" value="Ribonuclease Inhibitor"/>
    <property type="match status" value="1"/>
</dbReference>
<dbReference type="PROSITE" id="PS00018">
    <property type="entry name" value="EF_HAND_1"/>
    <property type="match status" value="1"/>
</dbReference>
<dbReference type="Proteomes" id="UP000767327">
    <property type="component" value="Unassembled WGS sequence"/>
</dbReference>
<organism evidence="4 5">
    <name type="scientific">Bifidobacterium crudilactis</name>
    <dbReference type="NCBI Taxonomy" id="327277"/>
    <lineage>
        <taxon>Bacteria</taxon>
        <taxon>Bacillati</taxon>
        <taxon>Actinomycetota</taxon>
        <taxon>Actinomycetes</taxon>
        <taxon>Bifidobacteriales</taxon>
        <taxon>Bifidobacteriaceae</taxon>
        <taxon>Bifidobacterium</taxon>
    </lineage>
</organism>
<evidence type="ECO:0000256" key="2">
    <source>
        <dbReference type="SAM" id="Phobius"/>
    </source>
</evidence>
<keyword evidence="3" id="KW-0732">Signal</keyword>
<protein>
    <submittedName>
        <fullName evidence="4">Uncharacterized protein</fullName>
    </submittedName>
</protein>
<gene>
    <name evidence="4" type="ORF">GXW98_08850</name>
</gene>
<evidence type="ECO:0000256" key="3">
    <source>
        <dbReference type="SAM" id="SignalP"/>
    </source>
</evidence>
<dbReference type="InterPro" id="IPR032675">
    <property type="entry name" value="LRR_dom_sf"/>
</dbReference>
<keyword evidence="2" id="KW-0472">Membrane</keyword>
<evidence type="ECO:0000313" key="4">
    <source>
        <dbReference type="EMBL" id="NLT80372.1"/>
    </source>
</evidence>
<evidence type="ECO:0000256" key="1">
    <source>
        <dbReference type="SAM" id="MobiDB-lite"/>
    </source>
</evidence>
<dbReference type="InterPro" id="IPR018247">
    <property type="entry name" value="EF_Hand_1_Ca_BS"/>
</dbReference>
<keyword evidence="2" id="KW-1133">Transmembrane helix</keyword>
<feature type="signal peptide" evidence="3">
    <location>
        <begin position="1"/>
        <end position="37"/>
    </location>
</feature>
<reference evidence="4" key="2">
    <citation type="submission" date="2020-01" db="EMBL/GenBank/DDBJ databases">
        <authorList>
            <person name="Campanaro S."/>
        </authorList>
    </citation>
    <scope>NUCLEOTIDE SEQUENCE</scope>
    <source>
        <strain evidence="4">AS01afH2WH_6</strain>
    </source>
</reference>
<feature type="transmembrane region" description="Helical" evidence="2">
    <location>
        <begin position="668"/>
        <end position="688"/>
    </location>
</feature>
<sequence>MRIRNNNQGHRSSCLLLGALLAVGLAFGGMVAPVASAATSDVAVNESNFPDAVFRGYVSEHFDTDANGSLSADEISNAQSVHVSEYLDDSHKFHSVQGIEYFTELTNLFIPGAYVSELDVSHNPQLVEVNVYNNELTGLDLSANTHVTTLNVSGNPLVALKLGASVSGLTIGYLDYAKGFFGDDGTFDLKSLVPWFDASKVSGFSGDNGETLEGSVVTGLTRDVYAGDGLLTRRVHFTYDAGHGASVNANISLTQVTIADSDDIKVSNPRVEDVGSHTVGLKVDYEISQELWDWVDKVCLSSSFSRVFLASVHPGMTTGWDPGSTNLWDCTSGVDDADLSQDSALERARIYAVHSDTENSERWYPLEEGSKWTVNYQSFSRSSDDFAKDTLASRTGTMSTTLGGFLDNTKYGNWLYNETGEQLQPHTITSCKGGGACGASTEGVTNLWSLPAYSLLGLFDGYTSAQFSELYKDKNAWPTLSKTDPASYQYAGLVLFTKDGRIIKQNTNDAALIPEFTTQSVTPLDEGELNDGNKGDIEGGNNNTANPDSPYRVYINKLVDSCKALVDEGLYCYWAGYIYSTPTRLLTPDGQNHLLVQKDNNGKYYVNVQLPASYSGAHKIALYDQEGNIQGWTDFTIGKSAATGKNDSTAAKGSNVPGKRLASTGSSVSVIALVSFIVLATGATFVTARKKMTK</sequence>
<feature type="chain" id="PRO_5038053887" evidence="3">
    <location>
        <begin position="38"/>
        <end position="694"/>
    </location>
</feature>
<proteinExistence type="predicted"/>
<feature type="region of interest" description="Disordered" evidence="1">
    <location>
        <begin position="523"/>
        <end position="546"/>
    </location>
</feature>
<name>A0A971D0U8_9BIFI</name>
<accession>A0A971D0U8</accession>
<dbReference type="SUPFAM" id="SSF52058">
    <property type="entry name" value="L domain-like"/>
    <property type="match status" value="1"/>
</dbReference>
<reference evidence="4" key="1">
    <citation type="journal article" date="2020" name="Biotechnol. Biofuels">
        <title>New insights from the biogas microbiome by comprehensive genome-resolved metagenomics of nearly 1600 species originating from multiple anaerobic digesters.</title>
        <authorList>
            <person name="Campanaro S."/>
            <person name="Treu L."/>
            <person name="Rodriguez-R L.M."/>
            <person name="Kovalovszki A."/>
            <person name="Ziels R.M."/>
            <person name="Maus I."/>
            <person name="Zhu X."/>
            <person name="Kougias P.G."/>
            <person name="Basile A."/>
            <person name="Luo G."/>
            <person name="Schluter A."/>
            <person name="Konstantinidis K.T."/>
            <person name="Angelidaki I."/>
        </authorList>
    </citation>
    <scope>NUCLEOTIDE SEQUENCE</scope>
    <source>
        <strain evidence="4">AS01afH2WH_6</strain>
    </source>
</reference>
<keyword evidence="2" id="KW-0812">Transmembrane</keyword>
<dbReference type="RefSeq" id="WP_273174529.1">
    <property type="nucleotide sequence ID" value="NZ_JAAXZR010000027.1"/>
</dbReference>
<dbReference type="AlphaFoldDB" id="A0A971D0U8"/>
<evidence type="ECO:0000313" key="5">
    <source>
        <dbReference type="Proteomes" id="UP000767327"/>
    </source>
</evidence>
<dbReference type="EMBL" id="JAAXZR010000027">
    <property type="protein sequence ID" value="NLT80372.1"/>
    <property type="molecule type" value="Genomic_DNA"/>
</dbReference>
<comment type="caution">
    <text evidence="4">The sequence shown here is derived from an EMBL/GenBank/DDBJ whole genome shotgun (WGS) entry which is preliminary data.</text>
</comment>